<feature type="domain" description="Transposase IS701-like DDE" evidence="1">
    <location>
        <begin position="23"/>
        <end position="104"/>
    </location>
</feature>
<reference evidence="2" key="2">
    <citation type="journal article" date="2022" name="Microbiol. Resour. Announc.">
        <title>Metagenome Sequencing to Explore Phylogenomics of Terrestrial Cyanobacteria.</title>
        <authorList>
            <person name="Ward R.D."/>
            <person name="Stajich J.E."/>
            <person name="Johansen J.R."/>
            <person name="Huntemann M."/>
            <person name="Clum A."/>
            <person name="Foster B."/>
            <person name="Foster B."/>
            <person name="Roux S."/>
            <person name="Palaniappan K."/>
            <person name="Varghese N."/>
            <person name="Mukherjee S."/>
            <person name="Reddy T.B.K."/>
            <person name="Daum C."/>
            <person name="Copeland A."/>
            <person name="Chen I.A."/>
            <person name="Ivanova N.N."/>
            <person name="Kyrpides N.C."/>
            <person name="Shapiro N."/>
            <person name="Eloe-Fadrosh E.A."/>
            <person name="Pietrasiak N."/>
        </authorList>
    </citation>
    <scope>NUCLEOTIDE SEQUENCE</scope>
    <source>
        <strain evidence="2">CPER-KK1</strain>
    </source>
</reference>
<comment type="caution">
    <text evidence="2">The sequence shown here is derived from an EMBL/GenBank/DDBJ whole genome shotgun (WGS) entry which is preliminary data.</text>
</comment>
<gene>
    <name evidence="2" type="ORF">KME25_24785</name>
</gene>
<evidence type="ECO:0000313" key="3">
    <source>
        <dbReference type="Proteomes" id="UP000753908"/>
    </source>
</evidence>
<organism evidence="2 3">
    <name type="scientific">Symplocastrum torsivum CPER-KK1</name>
    <dbReference type="NCBI Taxonomy" id="450513"/>
    <lineage>
        <taxon>Bacteria</taxon>
        <taxon>Bacillati</taxon>
        <taxon>Cyanobacteriota</taxon>
        <taxon>Cyanophyceae</taxon>
        <taxon>Oscillatoriophycideae</taxon>
        <taxon>Oscillatoriales</taxon>
        <taxon>Microcoleaceae</taxon>
        <taxon>Symplocastrum</taxon>
    </lineage>
</organism>
<evidence type="ECO:0000313" key="2">
    <source>
        <dbReference type="EMBL" id="MBW4547630.1"/>
    </source>
</evidence>
<accession>A0A951PP61</accession>
<dbReference type="AlphaFoldDB" id="A0A951PP61"/>
<reference evidence="2" key="1">
    <citation type="submission" date="2021-05" db="EMBL/GenBank/DDBJ databases">
        <authorList>
            <person name="Pietrasiak N."/>
            <person name="Ward R."/>
            <person name="Stajich J.E."/>
            <person name="Kurbessoian T."/>
        </authorList>
    </citation>
    <scope>NUCLEOTIDE SEQUENCE</scope>
    <source>
        <strain evidence="2">CPER-KK1</strain>
    </source>
</reference>
<name>A0A951PP61_9CYAN</name>
<proteinExistence type="predicted"/>
<dbReference type="InterPro" id="IPR038721">
    <property type="entry name" value="IS701-like_DDE_dom"/>
</dbReference>
<dbReference type="Proteomes" id="UP000753908">
    <property type="component" value="Unassembled WGS sequence"/>
</dbReference>
<dbReference type="Pfam" id="PF13546">
    <property type="entry name" value="DDE_5"/>
    <property type="match status" value="1"/>
</dbReference>
<dbReference type="EMBL" id="JAHHIF010000045">
    <property type="protein sequence ID" value="MBW4547630.1"/>
    <property type="molecule type" value="Genomic_DNA"/>
</dbReference>
<protein>
    <submittedName>
        <fullName evidence="2">Transposase</fullName>
    </submittedName>
</protein>
<sequence length="166" mass="19340">MHLSFILYFHCRAGDYSHLCKKPTPVRRLLWDNVKYLIQLDEDGSIIFDDTVIDKNSSRCIELVRRQYSGTEHRVIRGIGLISCVYVNVKTGQFWVIDYRIYDPDGDGKNKLDHVAYLLHGLVYGKQLPFVRVLMDSWYAALLSDGFHRTTRKNLLLPFETESLGR</sequence>
<evidence type="ECO:0000259" key="1">
    <source>
        <dbReference type="Pfam" id="PF13546"/>
    </source>
</evidence>